<evidence type="ECO:0000256" key="1">
    <source>
        <dbReference type="SAM" id="MobiDB-lite"/>
    </source>
</evidence>
<protein>
    <submittedName>
        <fullName evidence="2">Uncharacterized protein</fullName>
    </submittedName>
</protein>
<feature type="compositionally biased region" description="Basic and acidic residues" evidence="1">
    <location>
        <begin position="80"/>
        <end position="90"/>
    </location>
</feature>
<dbReference type="RefSeq" id="WP_307482239.1">
    <property type="nucleotide sequence ID" value="NZ_JAUTBF010000001.1"/>
</dbReference>
<evidence type="ECO:0000313" key="2">
    <source>
        <dbReference type="EMBL" id="MDQ1123111.1"/>
    </source>
</evidence>
<evidence type="ECO:0000313" key="3">
    <source>
        <dbReference type="Proteomes" id="UP001226691"/>
    </source>
</evidence>
<keyword evidence="3" id="KW-1185">Reference proteome</keyword>
<name>A0ABU0TTX6_MICTR</name>
<accession>A0ABU0TTX6</accession>
<comment type="caution">
    <text evidence="2">The sequence shown here is derived from an EMBL/GenBank/DDBJ whole genome shotgun (WGS) entry which is preliminary data.</text>
</comment>
<dbReference type="Proteomes" id="UP001226691">
    <property type="component" value="Unassembled WGS sequence"/>
</dbReference>
<reference evidence="2 3" key="1">
    <citation type="submission" date="2023-07" db="EMBL/GenBank/DDBJ databases">
        <title>Functional and genomic diversity of the sorghum phyllosphere microbiome.</title>
        <authorList>
            <person name="Shade A."/>
        </authorList>
    </citation>
    <scope>NUCLEOTIDE SEQUENCE [LARGE SCALE GENOMIC DNA]</scope>
    <source>
        <strain evidence="2 3">SORGH_AS_1207</strain>
    </source>
</reference>
<sequence length="111" mass="12668">MIEFHEQQYTEVVEHFGKPDVLTVSGVHRGIQRRIYDDRRKELIPAHGLSLVGIPMSDFTVRGGSIVKRREADPNTVSRALREHLSERPRTPASRARSRLRASVPDRRATS</sequence>
<organism evidence="2 3">
    <name type="scientific">Microbacterium trichothecenolyticum</name>
    <name type="common">Aureobacterium trichothecenolyticum</name>
    <dbReference type="NCBI Taxonomy" id="69370"/>
    <lineage>
        <taxon>Bacteria</taxon>
        <taxon>Bacillati</taxon>
        <taxon>Actinomycetota</taxon>
        <taxon>Actinomycetes</taxon>
        <taxon>Micrococcales</taxon>
        <taxon>Microbacteriaceae</taxon>
        <taxon>Microbacterium</taxon>
    </lineage>
</organism>
<gene>
    <name evidence="2" type="ORF">QE412_001684</name>
</gene>
<proteinExistence type="predicted"/>
<dbReference type="EMBL" id="JAUTBF010000001">
    <property type="protein sequence ID" value="MDQ1123111.1"/>
    <property type="molecule type" value="Genomic_DNA"/>
</dbReference>
<feature type="region of interest" description="Disordered" evidence="1">
    <location>
        <begin position="70"/>
        <end position="111"/>
    </location>
</feature>